<gene>
    <name evidence="4" type="ORF">HMPREF9470_02700</name>
</gene>
<protein>
    <submittedName>
        <fullName evidence="4">Uncharacterized protein</fullName>
    </submittedName>
</protein>
<organism evidence="4 5">
    <name type="scientific">[Clostridium] citroniae WAL-19142</name>
    <dbReference type="NCBI Taxonomy" id="742734"/>
    <lineage>
        <taxon>Bacteria</taxon>
        <taxon>Bacillati</taxon>
        <taxon>Bacillota</taxon>
        <taxon>Clostridia</taxon>
        <taxon>Lachnospirales</taxon>
        <taxon>Lachnospiraceae</taxon>
        <taxon>Enterocloster</taxon>
    </lineage>
</organism>
<dbReference type="FunFam" id="3.40.50.1970:FF:000003">
    <property type="entry name" value="Alcohol dehydrogenase, iron-containing"/>
    <property type="match status" value="1"/>
</dbReference>
<dbReference type="GeneID" id="93163190"/>
<dbReference type="EMBL" id="ADLK01000022">
    <property type="protein sequence ID" value="KMW18596.1"/>
    <property type="molecule type" value="Genomic_DNA"/>
</dbReference>
<dbReference type="InterPro" id="IPR056798">
    <property type="entry name" value="ADH_Fe_C"/>
</dbReference>
<dbReference type="Proteomes" id="UP000037392">
    <property type="component" value="Unassembled WGS sequence"/>
</dbReference>
<dbReference type="InterPro" id="IPR018211">
    <property type="entry name" value="ADH_Fe_CS"/>
</dbReference>
<dbReference type="Pfam" id="PF25137">
    <property type="entry name" value="ADH_Fe_C"/>
    <property type="match status" value="1"/>
</dbReference>
<reference evidence="4 5" key="1">
    <citation type="submission" date="2011-04" db="EMBL/GenBank/DDBJ databases">
        <title>The Genome Sequence of Clostridium citroniae WAL-19142.</title>
        <authorList>
            <consortium name="The Broad Institute Genome Sequencing Platform"/>
            <person name="Earl A."/>
            <person name="Ward D."/>
            <person name="Feldgarden M."/>
            <person name="Gevers D."/>
            <person name="Warren Y.A."/>
            <person name="Tyrrell K.L."/>
            <person name="Citron D.M."/>
            <person name="Goldstein E.J."/>
            <person name="Daigneault M."/>
            <person name="Allen-Vercoe E."/>
            <person name="Young S.K."/>
            <person name="Zeng Q."/>
            <person name="Gargeya S."/>
            <person name="Fitzgerald M."/>
            <person name="Haas B."/>
            <person name="Abouelleil A."/>
            <person name="Alvarado L."/>
            <person name="Arachchi H.M."/>
            <person name="Berlin A."/>
            <person name="Brown A."/>
            <person name="Chapman S.B."/>
            <person name="Chen Z."/>
            <person name="Dunbar C."/>
            <person name="Freedman E."/>
            <person name="Gearin G."/>
            <person name="Gellesch M."/>
            <person name="Goldberg J."/>
            <person name="Griggs A."/>
            <person name="Gujja S."/>
            <person name="Heilman E.R."/>
            <person name="Heiman D."/>
            <person name="Howarth C."/>
            <person name="Larson L."/>
            <person name="Lui A."/>
            <person name="MacDonald P.J."/>
            <person name="Mehta T."/>
            <person name="Montmayeur A."/>
            <person name="Murphy C."/>
            <person name="Neiman D."/>
            <person name="Pearson M."/>
            <person name="Priest M."/>
            <person name="Roberts A."/>
            <person name="Saif S."/>
            <person name="Shea T."/>
            <person name="Shenoy N."/>
            <person name="Sisk P."/>
            <person name="Stolte C."/>
            <person name="Sykes S."/>
            <person name="White J."/>
            <person name="Yandava C."/>
            <person name="Wortman J."/>
            <person name="Nusbaum C."/>
            <person name="Birren B."/>
        </authorList>
    </citation>
    <scope>NUCLEOTIDE SEQUENCE [LARGE SCALE GENOMIC DNA]</scope>
    <source>
        <strain evidence="4 5">WAL-19142</strain>
    </source>
</reference>
<evidence type="ECO:0000256" key="1">
    <source>
        <dbReference type="ARBA" id="ARBA00023002"/>
    </source>
</evidence>
<sequence length="387" mass="41530">MLTQYTLKMPHGVYSGRGALDHVKEIVGKCATKVTVFSDQGIIGAGLLEKPLSLIKEAGVEYSVLDGLPAEPDCDQAQAVINRFKAEKSDFIVAVGGGSVMDIAKLASVLATDAYTVRDLLDNPGLAGKCVPTLMIPTTAGTGSEATPNSIVAVPEKELKVGIVNDAMIADYVILDGEMIRHLPRKIAAATGVDALAHGIECYTSNKANPFSDTFALEALDLIFNHIERACDDPDALDAKNAMLIAAFYAGAAITASGTTAVHALSYPLGGKYHIPHGVSNAMLLTPVMKFNEPACRERLAAVYDRVAKGGRESGLPPEEKSAWIIRRLDEIVKHLEIPNSLKEYGIGDEDLDVLVEAGMDVKRLLVNNMREVTAEDARKLYLEIMR</sequence>
<feature type="domain" description="Alcohol dehydrogenase iron-type/glycerol dehydrogenase GldA" evidence="2">
    <location>
        <begin position="10"/>
        <end position="176"/>
    </location>
</feature>
<name>A0A0J9C2F7_9FIRM</name>
<dbReference type="PANTHER" id="PTHR11496">
    <property type="entry name" value="ALCOHOL DEHYDROGENASE"/>
    <property type="match status" value="1"/>
</dbReference>
<dbReference type="InterPro" id="IPR039697">
    <property type="entry name" value="Alcohol_dehydrogenase_Fe"/>
</dbReference>
<dbReference type="RefSeq" id="WP_007865756.1">
    <property type="nucleotide sequence ID" value="NZ_KQ235878.1"/>
</dbReference>
<evidence type="ECO:0000313" key="4">
    <source>
        <dbReference type="EMBL" id="KMW18596.1"/>
    </source>
</evidence>
<evidence type="ECO:0000259" key="2">
    <source>
        <dbReference type="Pfam" id="PF00465"/>
    </source>
</evidence>
<dbReference type="PATRIC" id="fig|742734.4.peg.2898"/>
<dbReference type="AlphaFoldDB" id="A0A0J9C2F7"/>
<evidence type="ECO:0000259" key="3">
    <source>
        <dbReference type="Pfam" id="PF25137"/>
    </source>
</evidence>
<dbReference type="GO" id="GO:0004022">
    <property type="term" value="F:alcohol dehydrogenase (NAD+) activity"/>
    <property type="evidence" value="ECO:0007669"/>
    <property type="project" value="UniProtKB-ARBA"/>
</dbReference>
<accession>A0A0J9C2F7</accession>
<dbReference type="OrthoDB" id="9804734at2"/>
<dbReference type="Gene3D" id="3.40.50.1970">
    <property type="match status" value="1"/>
</dbReference>
<comment type="caution">
    <text evidence="4">The sequence shown here is derived from an EMBL/GenBank/DDBJ whole genome shotgun (WGS) entry which is preliminary data.</text>
</comment>
<dbReference type="CDD" id="cd08551">
    <property type="entry name" value="Fe-ADH"/>
    <property type="match status" value="1"/>
</dbReference>
<dbReference type="GO" id="GO:0046872">
    <property type="term" value="F:metal ion binding"/>
    <property type="evidence" value="ECO:0007669"/>
    <property type="project" value="InterPro"/>
</dbReference>
<feature type="domain" description="Fe-containing alcohol dehydrogenase-like C-terminal" evidence="3">
    <location>
        <begin position="189"/>
        <end position="384"/>
    </location>
</feature>
<proteinExistence type="predicted"/>
<dbReference type="Pfam" id="PF00465">
    <property type="entry name" value="Fe-ADH"/>
    <property type="match status" value="1"/>
</dbReference>
<dbReference type="Gene3D" id="1.20.1090.10">
    <property type="entry name" value="Dehydroquinate synthase-like - alpha domain"/>
    <property type="match status" value="1"/>
</dbReference>
<dbReference type="PROSITE" id="PS00913">
    <property type="entry name" value="ADH_IRON_1"/>
    <property type="match status" value="1"/>
</dbReference>
<keyword evidence="1" id="KW-0560">Oxidoreductase</keyword>
<dbReference type="InterPro" id="IPR001670">
    <property type="entry name" value="ADH_Fe/GldA"/>
</dbReference>
<dbReference type="PANTHER" id="PTHR11496:SF83">
    <property type="entry name" value="HYDROXYACID-OXOACID TRANSHYDROGENASE, MITOCHONDRIAL"/>
    <property type="match status" value="1"/>
</dbReference>
<dbReference type="SUPFAM" id="SSF56796">
    <property type="entry name" value="Dehydroquinate synthase-like"/>
    <property type="match status" value="1"/>
</dbReference>
<evidence type="ECO:0000313" key="5">
    <source>
        <dbReference type="Proteomes" id="UP000037392"/>
    </source>
</evidence>